<dbReference type="PIRSF" id="PIRSF000193">
    <property type="entry name" value="Pyrrol-5-carb_rd"/>
    <property type="match status" value="1"/>
</dbReference>
<dbReference type="HAMAP" id="MF_01925">
    <property type="entry name" value="P5C_reductase"/>
    <property type="match status" value="1"/>
</dbReference>
<dbReference type="SUPFAM" id="SSF48179">
    <property type="entry name" value="6-phosphogluconate dehydrogenase C-terminal domain-like"/>
    <property type="match status" value="1"/>
</dbReference>
<dbReference type="InterPro" id="IPR029036">
    <property type="entry name" value="P5CR_dimer"/>
</dbReference>
<keyword evidence="2" id="KW-0028">Amino-acid biosynthesis</keyword>
<comment type="catalytic activity">
    <reaction evidence="2">
        <text>L-proline + NAD(+) = (S)-1-pyrroline-5-carboxylate + NADH + 2 H(+)</text>
        <dbReference type="Rhea" id="RHEA:14105"/>
        <dbReference type="ChEBI" id="CHEBI:15378"/>
        <dbReference type="ChEBI" id="CHEBI:17388"/>
        <dbReference type="ChEBI" id="CHEBI:57540"/>
        <dbReference type="ChEBI" id="CHEBI:57945"/>
        <dbReference type="ChEBI" id="CHEBI:60039"/>
        <dbReference type="EC" id="1.5.1.2"/>
    </reaction>
</comment>
<comment type="subcellular location">
    <subcellularLocation>
        <location evidence="2">Cytoplasm</location>
    </subcellularLocation>
</comment>
<dbReference type="InterPro" id="IPR000304">
    <property type="entry name" value="Pyrroline-COOH_reductase"/>
</dbReference>
<gene>
    <name evidence="2 6" type="primary">proC</name>
    <name evidence="6" type="ORF">QR721_00075</name>
</gene>
<keyword evidence="2" id="KW-0963">Cytoplasm</keyword>
<dbReference type="EMBL" id="CP129113">
    <property type="protein sequence ID" value="WLV24718.1"/>
    <property type="molecule type" value="Genomic_DNA"/>
</dbReference>
<dbReference type="InterPro" id="IPR036291">
    <property type="entry name" value="NAD(P)-bd_dom_sf"/>
</dbReference>
<feature type="domain" description="Pyrroline-5-carboxylate reductase dimerisation" evidence="5">
    <location>
        <begin position="164"/>
        <end position="268"/>
    </location>
</feature>
<keyword evidence="2" id="KW-0521">NADP</keyword>
<comment type="catalytic activity">
    <reaction evidence="2">
        <text>L-proline + NADP(+) = (S)-1-pyrroline-5-carboxylate + NADPH + 2 H(+)</text>
        <dbReference type="Rhea" id="RHEA:14109"/>
        <dbReference type="ChEBI" id="CHEBI:15378"/>
        <dbReference type="ChEBI" id="CHEBI:17388"/>
        <dbReference type="ChEBI" id="CHEBI:57783"/>
        <dbReference type="ChEBI" id="CHEBI:58349"/>
        <dbReference type="ChEBI" id="CHEBI:60039"/>
        <dbReference type="EC" id="1.5.1.2"/>
    </reaction>
</comment>
<evidence type="ECO:0000313" key="6">
    <source>
        <dbReference type="EMBL" id="WLV24718.1"/>
    </source>
</evidence>
<comment type="similarity">
    <text evidence="1 2">Belongs to the pyrroline-5-carboxylate reductase family.</text>
</comment>
<comment type="function">
    <text evidence="2">Catalyzes the reduction of 1-pyrroline-5-carboxylate (PCA) to L-proline.</text>
</comment>
<dbReference type="RefSeq" id="WP_348028031.1">
    <property type="nucleotide sequence ID" value="NZ_CP129113.1"/>
</dbReference>
<dbReference type="Pfam" id="PF14748">
    <property type="entry name" value="P5CR_dimer"/>
    <property type="match status" value="1"/>
</dbReference>
<dbReference type="Pfam" id="PF03807">
    <property type="entry name" value="F420_oxidored"/>
    <property type="match status" value="1"/>
</dbReference>
<comment type="pathway">
    <text evidence="2">Amino-acid biosynthesis; L-proline biosynthesis; L-proline from L-glutamate 5-semialdehyde: step 1/1.</text>
</comment>
<reference evidence="6" key="1">
    <citation type="submission" date="2023-06" db="EMBL/GenBank/DDBJ databases">
        <title>A Treasure from Seagulls: Isolation and Description of Aciduricobacillus qingdaonensis gen. nov., sp. nov., a Rare Obligately Uric Acid-utilizing Member in the Family Bacillaceae.</title>
        <authorList>
            <person name="Liu W."/>
            <person name="Wang B."/>
        </authorList>
    </citation>
    <scope>NUCLEOTIDE SEQUENCE</scope>
    <source>
        <strain evidence="6">44XB</strain>
    </source>
</reference>
<name>A0ABY9KV45_9BACI</name>
<dbReference type="PANTHER" id="PTHR11645:SF49">
    <property type="entry name" value="PYRROLINE-5-CARBOXYLATE REDUCTASE 1"/>
    <property type="match status" value="1"/>
</dbReference>
<evidence type="ECO:0000256" key="1">
    <source>
        <dbReference type="ARBA" id="ARBA00005525"/>
    </source>
</evidence>
<dbReference type="InterPro" id="IPR028939">
    <property type="entry name" value="P5C_Rdtase_cat_N"/>
</dbReference>
<dbReference type="Gene3D" id="1.10.3730.10">
    <property type="entry name" value="ProC C-terminal domain-like"/>
    <property type="match status" value="1"/>
</dbReference>
<keyword evidence="2" id="KW-0641">Proline biosynthesis</keyword>
<dbReference type="EC" id="1.5.1.2" evidence="2 3"/>
<protein>
    <recommendedName>
        <fullName evidence="2 3">Pyrroline-5-carboxylate reductase</fullName>
        <shortName evidence="2">P5C reductase</shortName>
        <shortName evidence="2">P5CR</shortName>
        <ecNumber evidence="2 3">1.5.1.2</ecNumber>
    </recommendedName>
    <alternativeName>
        <fullName evidence="2">PCA reductase</fullName>
    </alternativeName>
</protein>
<dbReference type="InterPro" id="IPR008927">
    <property type="entry name" value="6-PGluconate_DH-like_C_sf"/>
</dbReference>
<feature type="domain" description="Pyrroline-5-carboxylate reductase catalytic N-terminal" evidence="4">
    <location>
        <begin position="4"/>
        <end position="101"/>
    </location>
</feature>
<dbReference type="Gene3D" id="3.40.50.720">
    <property type="entry name" value="NAD(P)-binding Rossmann-like Domain"/>
    <property type="match status" value="1"/>
</dbReference>
<evidence type="ECO:0000256" key="3">
    <source>
        <dbReference type="NCBIfam" id="TIGR00112"/>
    </source>
</evidence>
<organism evidence="6 7">
    <name type="scientific">Aciduricibacillus chroicocephali</name>
    <dbReference type="NCBI Taxonomy" id="3054939"/>
    <lineage>
        <taxon>Bacteria</taxon>
        <taxon>Bacillati</taxon>
        <taxon>Bacillota</taxon>
        <taxon>Bacilli</taxon>
        <taxon>Bacillales</taxon>
        <taxon>Bacillaceae</taxon>
        <taxon>Aciduricibacillus</taxon>
    </lineage>
</organism>
<evidence type="ECO:0000313" key="7">
    <source>
        <dbReference type="Proteomes" id="UP001180087"/>
    </source>
</evidence>
<evidence type="ECO:0000256" key="2">
    <source>
        <dbReference type="HAMAP-Rule" id="MF_01925"/>
    </source>
</evidence>
<dbReference type="PANTHER" id="PTHR11645">
    <property type="entry name" value="PYRROLINE-5-CARBOXYLATE REDUCTASE"/>
    <property type="match status" value="1"/>
</dbReference>
<evidence type="ECO:0000259" key="5">
    <source>
        <dbReference type="Pfam" id="PF14748"/>
    </source>
</evidence>
<keyword evidence="7" id="KW-1185">Reference proteome</keyword>
<dbReference type="Proteomes" id="UP001180087">
    <property type="component" value="Chromosome"/>
</dbReference>
<sequence length="273" mass="29410">MFKKVAFIGAGSMAEAIIAGLAKDESLVKRENIVVTNKLNEDRLEELHHKYGITTLVGKAAVVRDADIIVLSMKPKDLAEAVEDIKNFVQEDQVIVSVIAGASCERIANLFGKKIPVIRTMPNTSAMIGYSATALSKGEYATEKQLQDAIALFETVGSAFVVKEDEMHAVTSISGSGPAYFYFMVEAMQEAAGKVGLRPEIAQDLIVQTIVGAGQMLKVTEEDAGVLRKNITSPGGTTQAALETLATENFQEAVIKCVESCYNRSREMGKENG</sequence>
<keyword evidence="2 6" id="KW-0560">Oxidoreductase</keyword>
<proteinExistence type="inferred from homology"/>
<dbReference type="GO" id="GO:0004735">
    <property type="term" value="F:pyrroline-5-carboxylate reductase activity"/>
    <property type="evidence" value="ECO:0007669"/>
    <property type="project" value="UniProtKB-EC"/>
</dbReference>
<accession>A0ABY9KV45</accession>
<dbReference type="SUPFAM" id="SSF51735">
    <property type="entry name" value="NAD(P)-binding Rossmann-fold domains"/>
    <property type="match status" value="1"/>
</dbReference>
<evidence type="ECO:0000259" key="4">
    <source>
        <dbReference type="Pfam" id="PF03807"/>
    </source>
</evidence>
<dbReference type="NCBIfam" id="TIGR00112">
    <property type="entry name" value="proC"/>
    <property type="match status" value="1"/>
</dbReference>